<evidence type="ECO:0000313" key="8">
    <source>
        <dbReference type="Proteomes" id="UP001642360"/>
    </source>
</evidence>
<evidence type="ECO:0000259" key="6">
    <source>
        <dbReference type="PROSITE" id="PS50863"/>
    </source>
</evidence>
<reference evidence="7 8" key="1">
    <citation type="submission" date="2024-02" db="EMBL/GenBank/DDBJ databases">
        <authorList>
            <person name="Vignale AGUSTIN F."/>
            <person name="Sosa J E."/>
            <person name="Modenutti C."/>
        </authorList>
    </citation>
    <scope>NUCLEOTIDE SEQUENCE [LARGE SCALE GENOMIC DNA]</scope>
</reference>
<dbReference type="EMBL" id="CAUOFW020007969">
    <property type="protein sequence ID" value="CAK9181251.1"/>
    <property type="molecule type" value="Genomic_DNA"/>
</dbReference>
<dbReference type="PANTHER" id="PTHR31391:SF101">
    <property type="entry name" value="B3 DOMAIN-CONTAINING PROTEIN OS01G0234100"/>
    <property type="match status" value="1"/>
</dbReference>
<dbReference type="InterPro" id="IPR015300">
    <property type="entry name" value="DNA-bd_pseudobarrel_sf"/>
</dbReference>
<dbReference type="AlphaFoldDB" id="A0ABC8UJQ9"/>
<comment type="subcellular location">
    <subcellularLocation>
        <location evidence="1">Nucleus</location>
    </subcellularLocation>
</comment>
<comment type="caution">
    <text evidence="7">The sequence shown here is derived from an EMBL/GenBank/DDBJ whole genome shotgun (WGS) entry which is preliminary data.</text>
</comment>
<evidence type="ECO:0000256" key="5">
    <source>
        <dbReference type="ARBA" id="ARBA00023242"/>
    </source>
</evidence>
<dbReference type="GO" id="GO:0003677">
    <property type="term" value="F:DNA binding"/>
    <property type="evidence" value="ECO:0007669"/>
    <property type="project" value="UniProtKB-KW"/>
</dbReference>
<dbReference type="Gene3D" id="2.40.330.10">
    <property type="entry name" value="DNA-binding pseudobarrel domain"/>
    <property type="match status" value="1"/>
</dbReference>
<sequence length="417" mass="46567">MDNAKKKSIICYERNMAMTSDPYDCGEAKSSAMERAQEVQANLPSKFPSLVKSMLPSHVTGGFWLGLPKHFCNQHLPKVDDIVVLMDENEQAYKTKYLVRKNGLSGGWKGFSVAHKLLEGDVLVFQLIEACKFKVYIVRVNGLAEIDGAIGLLTLDAHSQSINIDSKLTDQLEKGRIISETVGEKCPEPLQLDSHQDNIQEKGMIVLDTDCAPAAEQSGNDSDGIGSEVFDGTRFSESIVDFKDLKSIEDFNIIVDGIIINAEIPTHLQVKYYELCCSQNLFLHGHLVQGLNYKLVSGIISETINIADAIKACKLTTSRDDLEIWDETLKAFEALGMAVGFLRTRLNRLFSLSHETGKVIESKRLERMQAEEEMKTLEAKLFNVKVGIQTLDSEIEALKVKGESRELMFREEANSPW</sequence>
<dbReference type="Pfam" id="PF02362">
    <property type="entry name" value="B3"/>
    <property type="match status" value="1"/>
</dbReference>
<accession>A0ABC8UJQ9</accession>
<keyword evidence="5" id="KW-0539">Nucleus</keyword>
<dbReference type="Proteomes" id="UP001642360">
    <property type="component" value="Unassembled WGS sequence"/>
</dbReference>
<dbReference type="SMART" id="SM01019">
    <property type="entry name" value="B3"/>
    <property type="match status" value="1"/>
</dbReference>
<proteinExistence type="predicted"/>
<dbReference type="PROSITE" id="PS50863">
    <property type="entry name" value="B3"/>
    <property type="match status" value="1"/>
</dbReference>
<evidence type="ECO:0000256" key="1">
    <source>
        <dbReference type="ARBA" id="ARBA00004123"/>
    </source>
</evidence>
<dbReference type="PANTHER" id="PTHR31391">
    <property type="entry name" value="B3 DOMAIN-CONTAINING PROTEIN OS11G0197600-RELATED"/>
    <property type="match status" value="1"/>
</dbReference>
<dbReference type="SUPFAM" id="SSF101936">
    <property type="entry name" value="DNA-binding pseudobarrel domain"/>
    <property type="match status" value="1"/>
</dbReference>
<keyword evidence="4" id="KW-0804">Transcription</keyword>
<dbReference type="CDD" id="cd10017">
    <property type="entry name" value="B3_DNA"/>
    <property type="match status" value="1"/>
</dbReference>
<name>A0ABC8UJQ9_9AQUA</name>
<evidence type="ECO:0000313" key="7">
    <source>
        <dbReference type="EMBL" id="CAK9181251.1"/>
    </source>
</evidence>
<organism evidence="7 8">
    <name type="scientific">Ilex paraguariensis</name>
    <name type="common">yerba mate</name>
    <dbReference type="NCBI Taxonomy" id="185542"/>
    <lineage>
        <taxon>Eukaryota</taxon>
        <taxon>Viridiplantae</taxon>
        <taxon>Streptophyta</taxon>
        <taxon>Embryophyta</taxon>
        <taxon>Tracheophyta</taxon>
        <taxon>Spermatophyta</taxon>
        <taxon>Magnoliopsida</taxon>
        <taxon>eudicotyledons</taxon>
        <taxon>Gunneridae</taxon>
        <taxon>Pentapetalae</taxon>
        <taxon>asterids</taxon>
        <taxon>campanulids</taxon>
        <taxon>Aquifoliales</taxon>
        <taxon>Aquifoliaceae</taxon>
        <taxon>Ilex</taxon>
    </lineage>
</organism>
<gene>
    <name evidence="7" type="ORF">ILEXP_LOCUS51302</name>
</gene>
<keyword evidence="3" id="KW-0238">DNA-binding</keyword>
<evidence type="ECO:0000256" key="4">
    <source>
        <dbReference type="ARBA" id="ARBA00023163"/>
    </source>
</evidence>
<keyword evidence="2" id="KW-0805">Transcription regulation</keyword>
<evidence type="ECO:0000256" key="2">
    <source>
        <dbReference type="ARBA" id="ARBA00023015"/>
    </source>
</evidence>
<feature type="domain" description="TF-B3" evidence="6">
    <location>
        <begin position="50"/>
        <end position="141"/>
    </location>
</feature>
<protein>
    <recommendedName>
        <fullName evidence="6">TF-B3 domain-containing protein</fullName>
    </recommendedName>
</protein>
<keyword evidence="8" id="KW-1185">Reference proteome</keyword>
<dbReference type="GO" id="GO:0005634">
    <property type="term" value="C:nucleus"/>
    <property type="evidence" value="ECO:0007669"/>
    <property type="project" value="UniProtKB-SubCell"/>
</dbReference>
<evidence type="ECO:0000256" key="3">
    <source>
        <dbReference type="ARBA" id="ARBA00023125"/>
    </source>
</evidence>
<dbReference type="InterPro" id="IPR044837">
    <property type="entry name" value="REM16-like"/>
</dbReference>
<dbReference type="InterPro" id="IPR003340">
    <property type="entry name" value="B3_DNA-bd"/>
</dbReference>